<reference evidence="3" key="2">
    <citation type="submission" date="2025-08" db="UniProtKB">
        <authorList>
            <consortium name="RefSeq"/>
        </authorList>
    </citation>
    <scope>IDENTIFICATION</scope>
</reference>
<keyword evidence="2" id="KW-1185">Reference proteome</keyword>
<evidence type="ECO:0000313" key="3">
    <source>
        <dbReference type="RefSeq" id="XP_040967928.1"/>
    </source>
</evidence>
<dbReference type="CDD" id="cd00303">
    <property type="entry name" value="retropepsin_like"/>
    <property type="match status" value="1"/>
</dbReference>
<evidence type="ECO:0000256" key="1">
    <source>
        <dbReference type="SAM" id="MobiDB-lite"/>
    </source>
</evidence>
<protein>
    <submittedName>
        <fullName evidence="3">Uncharacterized protein</fullName>
    </submittedName>
</protein>
<dbReference type="Pfam" id="PF08284">
    <property type="entry name" value="RVP_2"/>
    <property type="match status" value="1"/>
</dbReference>
<feature type="compositionally biased region" description="Basic and acidic residues" evidence="1">
    <location>
        <begin position="68"/>
        <end position="83"/>
    </location>
</feature>
<proteinExistence type="predicted"/>
<evidence type="ECO:0000313" key="2">
    <source>
        <dbReference type="Proteomes" id="UP000818029"/>
    </source>
</evidence>
<dbReference type="GeneID" id="121228951"/>
<sequence>MNIIDYEREFLCLSKYTPDLVLTDEAACKRFRQILRVKIKFRLASHKITEIANKVERAKMVEQAMGLDKEKMGDKAQGKRPIDCPKSVDVTSVSSQRSTSTPQSRGSTRGGVSGRGSQGRVIDSSASHAKATIPARVYTIRTRGEGDATDVVSDPCSTYSYMRTGLINIKKLIVEIFEVRINFSNPIGHSVKVNQVCRWCPIEIQGKIFLADLLLMPFDEFDVILRMDWLSEHGVIIDCWKKNFKIQVSNGEEMEVKGMKPTGLAQIILTIKADKLIYQGCETFLSYVINLTAKSPKLEENCTVCEFSDVFSEELPRLPPDREVEFAIKVYPRTTPVCIAPYRMSLKELKELKVQLQDLLDQGFIQPSV</sequence>
<feature type="region of interest" description="Disordered" evidence="1">
    <location>
        <begin position="68"/>
        <end position="128"/>
    </location>
</feature>
<reference evidence="2" key="1">
    <citation type="journal article" date="2020" name="Nat. Genet.">
        <title>Genomic diversifications of five Gossypium allopolyploid species and their impact on cotton improvement.</title>
        <authorList>
            <person name="Chen Z.J."/>
            <person name="Sreedasyam A."/>
            <person name="Ando A."/>
            <person name="Song Q."/>
            <person name="De Santiago L.M."/>
            <person name="Hulse-Kemp A.M."/>
            <person name="Ding M."/>
            <person name="Ye W."/>
            <person name="Kirkbride R.C."/>
            <person name="Jenkins J."/>
            <person name="Plott C."/>
            <person name="Lovell J."/>
            <person name="Lin Y.M."/>
            <person name="Vaughn R."/>
            <person name="Liu B."/>
            <person name="Simpson S."/>
            <person name="Scheffler B.E."/>
            <person name="Wen L."/>
            <person name="Saski C.A."/>
            <person name="Grover C.E."/>
            <person name="Hu G."/>
            <person name="Conover J.L."/>
            <person name="Carlson J.W."/>
            <person name="Shu S."/>
            <person name="Boston L.B."/>
            <person name="Williams M."/>
            <person name="Peterson D.G."/>
            <person name="McGee K."/>
            <person name="Jones D.C."/>
            <person name="Wendel J.F."/>
            <person name="Stelly D.M."/>
            <person name="Grimwood J."/>
            <person name="Schmutz J."/>
        </authorList>
    </citation>
    <scope>NUCLEOTIDE SEQUENCE [LARGE SCALE GENOMIC DNA]</scope>
    <source>
        <strain evidence="2">cv. TM-1</strain>
    </source>
</reference>
<dbReference type="InterPro" id="IPR032567">
    <property type="entry name" value="RTL1-rel"/>
</dbReference>
<dbReference type="Proteomes" id="UP000818029">
    <property type="component" value="Chromosome A05"/>
</dbReference>
<dbReference type="InterPro" id="IPR043502">
    <property type="entry name" value="DNA/RNA_pol_sf"/>
</dbReference>
<dbReference type="Gene3D" id="2.40.70.10">
    <property type="entry name" value="Acid Proteases"/>
    <property type="match status" value="1"/>
</dbReference>
<dbReference type="SUPFAM" id="SSF56672">
    <property type="entry name" value="DNA/RNA polymerases"/>
    <property type="match status" value="1"/>
</dbReference>
<dbReference type="PANTHER" id="PTHR15503">
    <property type="entry name" value="LDOC1 RELATED"/>
    <property type="match status" value="1"/>
</dbReference>
<feature type="compositionally biased region" description="Low complexity" evidence="1">
    <location>
        <begin position="87"/>
        <end position="107"/>
    </location>
</feature>
<dbReference type="InterPro" id="IPR021109">
    <property type="entry name" value="Peptidase_aspartic_dom_sf"/>
</dbReference>
<name>A0ABM3BLK8_GOSHI</name>
<dbReference type="PANTHER" id="PTHR15503:SF45">
    <property type="entry name" value="RNA-DIRECTED DNA POLYMERASE HOMOLOG"/>
    <property type="match status" value="1"/>
</dbReference>
<dbReference type="RefSeq" id="XP_040967928.1">
    <property type="nucleotide sequence ID" value="XM_041111994.1"/>
</dbReference>
<organism evidence="2 3">
    <name type="scientific">Gossypium hirsutum</name>
    <name type="common">Upland cotton</name>
    <name type="synonym">Gossypium mexicanum</name>
    <dbReference type="NCBI Taxonomy" id="3635"/>
    <lineage>
        <taxon>Eukaryota</taxon>
        <taxon>Viridiplantae</taxon>
        <taxon>Streptophyta</taxon>
        <taxon>Embryophyta</taxon>
        <taxon>Tracheophyta</taxon>
        <taxon>Spermatophyta</taxon>
        <taxon>Magnoliopsida</taxon>
        <taxon>eudicotyledons</taxon>
        <taxon>Gunneridae</taxon>
        <taxon>Pentapetalae</taxon>
        <taxon>rosids</taxon>
        <taxon>malvids</taxon>
        <taxon>Malvales</taxon>
        <taxon>Malvaceae</taxon>
        <taxon>Malvoideae</taxon>
        <taxon>Gossypium</taxon>
    </lineage>
</organism>
<gene>
    <name evidence="3" type="primary">LOC121228951</name>
</gene>
<feature type="compositionally biased region" description="Gly residues" evidence="1">
    <location>
        <begin position="108"/>
        <end position="117"/>
    </location>
</feature>
<dbReference type="Gene3D" id="3.10.10.10">
    <property type="entry name" value="HIV Type 1 Reverse Transcriptase, subunit A, domain 1"/>
    <property type="match status" value="1"/>
</dbReference>
<accession>A0ABM3BLK8</accession>